<proteinExistence type="predicted"/>
<evidence type="ECO:0000313" key="4">
    <source>
        <dbReference type="EMBL" id="KAA8716801.1"/>
    </source>
</evidence>
<sequence length="210" mass="23293">MGQVGNSDIEWVDVVDENNDVIGQSTRDQMRAENLRHRATYIVVHDGMGKILVQRRTQSKDFYPGLLDATAGGVVQQGENMLDSARREAEEELGIAGVPFAEHGVFYYEEPVCRVWGGLFSCVTHGPFALQECEVAQVIWLTPAEITARCDEFTPDSLKALSLWLTRNNQVSYIAGDRVKPVTPEPEATRDVVPEIPVETPAAEMSSENE</sequence>
<dbReference type="PANTHER" id="PTHR10885">
    <property type="entry name" value="ISOPENTENYL-DIPHOSPHATE DELTA-ISOMERASE"/>
    <property type="match status" value="1"/>
</dbReference>
<reference evidence="4 5" key="1">
    <citation type="submission" date="2019-09" db="EMBL/GenBank/DDBJ databases">
        <title>Draft genome sequence of various Type strains from the CCUG.</title>
        <authorList>
            <person name="Pineiro-Iglesias B."/>
            <person name="Tunovic T."/>
            <person name="Unosson C."/>
            <person name="Inganas E."/>
            <person name="Ohlen M."/>
            <person name="Cardew S."/>
            <person name="Jensie-Markopoulos S."/>
            <person name="Salva-Serra F."/>
            <person name="Jaen-Luchoro D."/>
            <person name="Karlsson R."/>
            <person name="Svensson-Stadler L."/>
            <person name="Chun J."/>
            <person name="Moore E."/>
        </authorList>
    </citation>
    <scope>NUCLEOTIDE SEQUENCE [LARGE SCALE GENOMIC DNA]</scope>
    <source>
        <strain evidence="4 5">CCUG 53682T</strain>
    </source>
</reference>
<evidence type="ECO:0000256" key="1">
    <source>
        <dbReference type="ARBA" id="ARBA00001946"/>
    </source>
</evidence>
<comment type="cofactor">
    <cofactor evidence="1">
        <name>Mg(2+)</name>
        <dbReference type="ChEBI" id="CHEBI:18420"/>
    </cofactor>
</comment>
<dbReference type="InterPro" id="IPR000086">
    <property type="entry name" value="NUDIX_hydrolase_dom"/>
</dbReference>
<dbReference type="AlphaFoldDB" id="A0A5M9R890"/>
<feature type="region of interest" description="Disordered" evidence="2">
    <location>
        <begin position="182"/>
        <end position="210"/>
    </location>
</feature>
<protein>
    <submittedName>
        <fullName evidence="4">NUDIX hydrolase YfcD</fullName>
    </submittedName>
</protein>
<feature type="domain" description="Nudix hydrolase" evidence="3">
    <location>
        <begin position="35"/>
        <end position="163"/>
    </location>
</feature>
<dbReference type="Pfam" id="PF00293">
    <property type="entry name" value="NUDIX"/>
    <property type="match status" value="1"/>
</dbReference>
<name>A0A5M9R890_9GAMM</name>
<dbReference type="GO" id="GO:0016787">
    <property type="term" value="F:hydrolase activity"/>
    <property type="evidence" value="ECO:0007669"/>
    <property type="project" value="UniProtKB-KW"/>
</dbReference>
<gene>
    <name evidence="4" type="primary">yfcD</name>
    <name evidence="4" type="ORF">F4V73_02690</name>
</gene>
<accession>A0A5M9R890</accession>
<dbReference type="PANTHER" id="PTHR10885:SF0">
    <property type="entry name" value="ISOPENTENYL-DIPHOSPHATE DELTA-ISOMERASE"/>
    <property type="match status" value="1"/>
</dbReference>
<dbReference type="PROSITE" id="PS51462">
    <property type="entry name" value="NUDIX"/>
    <property type="match status" value="1"/>
</dbReference>
<evidence type="ECO:0000259" key="3">
    <source>
        <dbReference type="PROSITE" id="PS51462"/>
    </source>
</evidence>
<comment type="caution">
    <text evidence="4">The sequence shown here is derived from an EMBL/GenBank/DDBJ whole genome shotgun (WGS) entry which is preliminary data.</text>
</comment>
<dbReference type="EMBL" id="VXKB01000001">
    <property type="protein sequence ID" value="KAA8716801.1"/>
    <property type="molecule type" value="Genomic_DNA"/>
</dbReference>
<dbReference type="Gene3D" id="3.90.79.10">
    <property type="entry name" value="Nucleoside Triphosphate Pyrophosphohydrolase"/>
    <property type="match status" value="1"/>
</dbReference>
<dbReference type="InterPro" id="IPR015797">
    <property type="entry name" value="NUDIX_hydrolase-like_dom_sf"/>
</dbReference>
<dbReference type="OrthoDB" id="517136at2"/>
<dbReference type="Proteomes" id="UP000322181">
    <property type="component" value="Unassembled WGS sequence"/>
</dbReference>
<evidence type="ECO:0000313" key="5">
    <source>
        <dbReference type="Proteomes" id="UP000322181"/>
    </source>
</evidence>
<dbReference type="CDD" id="cd04697">
    <property type="entry name" value="NUDIX_Hydrolase"/>
    <property type="match status" value="1"/>
</dbReference>
<evidence type="ECO:0000256" key="2">
    <source>
        <dbReference type="SAM" id="MobiDB-lite"/>
    </source>
</evidence>
<dbReference type="RefSeq" id="WP_082970605.1">
    <property type="nucleotide sequence ID" value="NZ_BAAAFS010000001.1"/>
</dbReference>
<dbReference type="NCBIfam" id="NF011922">
    <property type="entry name" value="PRK15393.1"/>
    <property type="match status" value="1"/>
</dbReference>
<organism evidence="4 5">
    <name type="scientific">Morganella psychrotolerans</name>
    <dbReference type="NCBI Taxonomy" id="368603"/>
    <lineage>
        <taxon>Bacteria</taxon>
        <taxon>Pseudomonadati</taxon>
        <taxon>Pseudomonadota</taxon>
        <taxon>Gammaproteobacteria</taxon>
        <taxon>Enterobacterales</taxon>
        <taxon>Morganellaceae</taxon>
        <taxon>Morganella</taxon>
    </lineage>
</organism>
<keyword evidence="4" id="KW-0378">Hydrolase</keyword>
<dbReference type="SUPFAM" id="SSF55811">
    <property type="entry name" value="Nudix"/>
    <property type="match status" value="1"/>
</dbReference>